<evidence type="ECO:0000313" key="3">
    <source>
        <dbReference type="Proteomes" id="UP000324222"/>
    </source>
</evidence>
<protein>
    <submittedName>
        <fullName evidence="2">Uncharacterized protein</fullName>
    </submittedName>
</protein>
<organism evidence="2 3">
    <name type="scientific">Portunus trituberculatus</name>
    <name type="common">Swimming crab</name>
    <name type="synonym">Neptunus trituberculatus</name>
    <dbReference type="NCBI Taxonomy" id="210409"/>
    <lineage>
        <taxon>Eukaryota</taxon>
        <taxon>Metazoa</taxon>
        <taxon>Ecdysozoa</taxon>
        <taxon>Arthropoda</taxon>
        <taxon>Crustacea</taxon>
        <taxon>Multicrustacea</taxon>
        <taxon>Malacostraca</taxon>
        <taxon>Eumalacostraca</taxon>
        <taxon>Eucarida</taxon>
        <taxon>Decapoda</taxon>
        <taxon>Pleocyemata</taxon>
        <taxon>Brachyura</taxon>
        <taxon>Eubrachyura</taxon>
        <taxon>Portunoidea</taxon>
        <taxon>Portunidae</taxon>
        <taxon>Portuninae</taxon>
        <taxon>Portunus</taxon>
    </lineage>
</organism>
<keyword evidence="1" id="KW-0812">Transmembrane</keyword>
<keyword evidence="3" id="KW-1185">Reference proteome</keyword>
<evidence type="ECO:0000313" key="2">
    <source>
        <dbReference type="EMBL" id="MPC74320.1"/>
    </source>
</evidence>
<comment type="caution">
    <text evidence="2">The sequence shown here is derived from an EMBL/GenBank/DDBJ whole genome shotgun (WGS) entry which is preliminary data.</text>
</comment>
<accession>A0A5B7HPF3</accession>
<dbReference type="EMBL" id="VSRR010038696">
    <property type="protein sequence ID" value="MPC74320.1"/>
    <property type="molecule type" value="Genomic_DNA"/>
</dbReference>
<keyword evidence="1" id="KW-1133">Transmembrane helix</keyword>
<evidence type="ECO:0000256" key="1">
    <source>
        <dbReference type="SAM" id="Phobius"/>
    </source>
</evidence>
<proteinExistence type="predicted"/>
<keyword evidence="1" id="KW-0472">Membrane</keyword>
<dbReference type="AlphaFoldDB" id="A0A5B7HPF3"/>
<reference evidence="2 3" key="1">
    <citation type="submission" date="2019-05" db="EMBL/GenBank/DDBJ databases">
        <title>Another draft genome of Portunus trituberculatus and its Hox gene families provides insights of decapod evolution.</title>
        <authorList>
            <person name="Jeong J.-H."/>
            <person name="Song I."/>
            <person name="Kim S."/>
            <person name="Choi T."/>
            <person name="Kim D."/>
            <person name="Ryu S."/>
            <person name="Kim W."/>
        </authorList>
    </citation>
    <scope>NUCLEOTIDE SEQUENCE [LARGE SCALE GENOMIC DNA]</scope>
    <source>
        <tissue evidence="2">Muscle</tissue>
    </source>
</reference>
<sequence length="77" mass="8467">MGLLGIDLTESTDVLTLKRKCQARGPCDPFIASCSASLWCLGVSTFLGFMGLRQKLQRPLLMFACAWCVGSHMKSRL</sequence>
<dbReference type="Proteomes" id="UP000324222">
    <property type="component" value="Unassembled WGS sequence"/>
</dbReference>
<gene>
    <name evidence="2" type="ORF">E2C01_068677</name>
</gene>
<feature type="transmembrane region" description="Helical" evidence="1">
    <location>
        <begin position="30"/>
        <end position="52"/>
    </location>
</feature>
<name>A0A5B7HPF3_PORTR</name>